<dbReference type="InterPro" id="IPR036388">
    <property type="entry name" value="WH-like_DNA-bd_sf"/>
</dbReference>
<dbReference type="Proteomes" id="UP001596303">
    <property type="component" value="Unassembled WGS sequence"/>
</dbReference>
<dbReference type="InterPro" id="IPR036390">
    <property type="entry name" value="WH_DNA-bd_sf"/>
</dbReference>
<dbReference type="CDD" id="cd08411">
    <property type="entry name" value="PBP2_OxyR"/>
    <property type="match status" value="1"/>
</dbReference>
<dbReference type="PROSITE" id="PS50931">
    <property type="entry name" value="HTH_LYSR"/>
    <property type="match status" value="1"/>
</dbReference>
<dbReference type="PANTHER" id="PTHR30346">
    <property type="entry name" value="TRANSCRIPTIONAL DUAL REGULATOR HCAR-RELATED"/>
    <property type="match status" value="1"/>
</dbReference>
<dbReference type="Pfam" id="PF03466">
    <property type="entry name" value="LysR_substrate"/>
    <property type="match status" value="1"/>
</dbReference>
<proteinExistence type="inferred from homology"/>
<accession>A0ABW1S996</accession>
<evidence type="ECO:0000256" key="4">
    <source>
        <dbReference type="ARBA" id="ARBA00023163"/>
    </source>
</evidence>
<comment type="caution">
    <text evidence="6">The sequence shown here is derived from an EMBL/GenBank/DDBJ whole genome shotgun (WGS) entry which is preliminary data.</text>
</comment>
<evidence type="ECO:0000259" key="5">
    <source>
        <dbReference type="PROSITE" id="PS50931"/>
    </source>
</evidence>
<dbReference type="SUPFAM" id="SSF46785">
    <property type="entry name" value="Winged helix' DNA-binding domain"/>
    <property type="match status" value="1"/>
</dbReference>
<dbReference type="Gene3D" id="1.10.10.10">
    <property type="entry name" value="Winged helix-like DNA-binding domain superfamily/Winged helix DNA-binding domain"/>
    <property type="match status" value="1"/>
</dbReference>
<dbReference type="EMBL" id="JBHSSW010000009">
    <property type="protein sequence ID" value="MFC6198088.1"/>
    <property type="molecule type" value="Genomic_DNA"/>
</dbReference>
<evidence type="ECO:0000256" key="3">
    <source>
        <dbReference type="ARBA" id="ARBA00023125"/>
    </source>
</evidence>
<evidence type="ECO:0000256" key="2">
    <source>
        <dbReference type="ARBA" id="ARBA00023015"/>
    </source>
</evidence>
<comment type="similarity">
    <text evidence="1">Belongs to the LysR transcriptional regulatory family.</text>
</comment>
<keyword evidence="2" id="KW-0805">Transcription regulation</keyword>
<evidence type="ECO:0000313" key="6">
    <source>
        <dbReference type="EMBL" id="MFC6198088.1"/>
    </source>
</evidence>
<dbReference type="InterPro" id="IPR000847">
    <property type="entry name" value="LysR_HTH_N"/>
</dbReference>
<evidence type="ECO:0000256" key="1">
    <source>
        <dbReference type="ARBA" id="ARBA00009437"/>
    </source>
</evidence>
<dbReference type="PANTHER" id="PTHR30346:SF10">
    <property type="entry name" value="TRANSCRIPTIONAL REGULATOR OF OXIDATIVE STRESS OXYR"/>
    <property type="match status" value="1"/>
</dbReference>
<keyword evidence="4" id="KW-0804">Transcription</keyword>
<dbReference type="RefSeq" id="WP_377377970.1">
    <property type="nucleotide sequence ID" value="NZ_JBHSSW010000009.1"/>
</dbReference>
<sequence>MNLPSLRQLQFLDALARERSFSRAAESMFVTQPTLSTAIRELEGLLGVQLVEREARGATLTPIGVEVVTRARALLSDAEDLVLAAKGASEPLHGTFRLGAIPTIAPFMLPKIMKHLKKAYPNLSLFLREDQTARLLDDLRARRLDAALIALPYKTDGIETVSVFEDEFLLAAPTGHPLSKEGALQPEDLAPHDVLLLEDGHCLRDHALSVCQMPSVRDGGEVSATSLHTLVQMVAGGLGVSLIPKIAADAGIGNGLDLTIRPFNPPAIGRSIGVAWRTGSSREDDARLVAEELRKVFNT</sequence>
<protein>
    <submittedName>
        <fullName evidence="6">Hydrogen peroxide-inducible genes activator</fullName>
    </submittedName>
</protein>
<evidence type="ECO:0000313" key="7">
    <source>
        <dbReference type="Proteomes" id="UP001596303"/>
    </source>
</evidence>
<keyword evidence="7" id="KW-1185">Reference proteome</keyword>
<dbReference type="InterPro" id="IPR005119">
    <property type="entry name" value="LysR_subst-bd"/>
</dbReference>
<dbReference type="Pfam" id="PF00126">
    <property type="entry name" value="HTH_1"/>
    <property type="match status" value="1"/>
</dbReference>
<organism evidence="6 7">
    <name type="scientific">Ponticaulis profundi</name>
    <dbReference type="NCBI Taxonomy" id="2665222"/>
    <lineage>
        <taxon>Bacteria</taxon>
        <taxon>Pseudomonadati</taxon>
        <taxon>Pseudomonadota</taxon>
        <taxon>Alphaproteobacteria</taxon>
        <taxon>Hyphomonadales</taxon>
        <taxon>Hyphomonadaceae</taxon>
        <taxon>Ponticaulis</taxon>
    </lineage>
</organism>
<feature type="domain" description="HTH lysR-type" evidence="5">
    <location>
        <begin position="4"/>
        <end position="61"/>
    </location>
</feature>
<gene>
    <name evidence="6" type="ORF">ACFQDM_08360</name>
</gene>
<dbReference type="Gene3D" id="3.40.190.10">
    <property type="entry name" value="Periplasmic binding protein-like II"/>
    <property type="match status" value="2"/>
</dbReference>
<dbReference type="SUPFAM" id="SSF53850">
    <property type="entry name" value="Periplasmic binding protein-like II"/>
    <property type="match status" value="1"/>
</dbReference>
<dbReference type="PRINTS" id="PR00039">
    <property type="entry name" value="HTHLYSR"/>
</dbReference>
<name>A0ABW1S996_9PROT</name>
<reference evidence="7" key="1">
    <citation type="journal article" date="2019" name="Int. J. Syst. Evol. Microbiol.">
        <title>The Global Catalogue of Microorganisms (GCM) 10K type strain sequencing project: providing services to taxonomists for standard genome sequencing and annotation.</title>
        <authorList>
            <consortium name="The Broad Institute Genomics Platform"/>
            <consortium name="The Broad Institute Genome Sequencing Center for Infectious Disease"/>
            <person name="Wu L."/>
            <person name="Ma J."/>
        </authorList>
    </citation>
    <scope>NUCLEOTIDE SEQUENCE [LARGE SCALE GENOMIC DNA]</scope>
    <source>
        <strain evidence="7">CGMCC-1.15741</strain>
    </source>
</reference>
<keyword evidence="3" id="KW-0238">DNA-binding</keyword>